<proteinExistence type="predicted"/>
<accession>A0A0E0E472</accession>
<keyword evidence="2" id="KW-1185">Reference proteome</keyword>
<evidence type="ECO:0000313" key="1">
    <source>
        <dbReference type="EnsemblPlants" id="OMERI06G22310.1"/>
    </source>
</evidence>
<dbReference type="AlphaFoldDB" id="A0A0E0E472"/>
<dbReference type="Gramene" id="OMERI06G22310.1">
    <property type="protein sequence ID" value="OMERI06G22310.1"/>
    <property type="gene ID" value="OMERI06G22310"/>
</dbReference>
<dbReference type="HOGENOM" id="CLU_2577901_0_0_1"/>
<organism evidence="1">
    <name type="scientific">Oryza meridionalis</name>
    <dbReference type="NCBI Taxonomy" id="40149"/>
    <lineage>
        <taxon>Eukaryota</taxon>
        <taxon>Viridiplantae</taxon>
        <taxon>Streptophyta</taxon>
        <taxon>Embryophyta</taxon>
        <taxon>Tracheophyta</taxon>
        <taxon>Spermatophyta</taxon>
        <taxon>Magnoliopsida</taxon>
        <taxon>Liliopsida</taxon>
        <taxon>Poales</taxon>
        <taxon>Poaceae</taxon>
        <taxon>BOP clade</taxon>
        <taxon>Oryzoideae</taxon>
        <taxon>Oryzeae</taxon>
        <taxon>Oryzinae</taxon>
        <taxon>Oryza</taxon>
    </lineage>
</organism>
<dbReference type="Proteomes" id="UP000008021">
    <property type="component" value="Chromosome 6"/>
</dbReference>
<reference evidence="1" key="1">
    <citation type="submission" date="2015-04" db="UniProtKB">
        <authorList>
            <consortium name="EnsemblPlants"/>
        </authorList>
    </citation>
    <scope>IDENTIFICATION</scope>
</reference>
<protein>
    <submittedName>
        <fullName evidence="1">Uncharacterized protein</fullName>
    </submittedName>
</protein>
<sequence length="81" mass="9429">MFAYNRSFNLPSPLLHLGTLGGITNLTPIELRRKRDRERYAALGADDKEARLQKMREYYQRKKSTEQTYPCYQATGCAEIL</sequence>
<name>A0A0E0E472_9ORYZ</name>
<evidence type="ECO:0000313" key="2">
    <source>
        <dbReference type="Proteomes" id="UP000008021"/>
    </source>
</evidence>
<dbReference type="EnsemblPlants" id="OMERI06G22310.1">
    <property type="protein sequence ID" value="OMERI06G22310.1"/>
    <property type="gene ID" value="OMERI06G22310"/>
</dbReference>
<reference evidence="1" key="2">
    <citation type="submission" date="2018-05" db="EMBL/GenBank/DDBJ databases">
        <title>OmerRS3 (Oryza meridionalis Reference Sequence Version 3).</title>
        <authorList>
            <person name="Zhang J."/>
            <person name="Kudrna D."/>
            <person name="Lee S."/>
            <person name="Talag J."/>
            <person name="Welchert J."/>
            <person name="Wing R.A."/>
        </authorList>
    </citation>
    <scope>NUCLEOTIDE SEQUENCE [LARGE SCALE GENOMIC DNA]</scope>
    <source>
        <strain evidence="1">cv. OR44</strain>
    </source>
</reference>